<dbReference type="Gene3D" id="1.50.10.100">
    <property type="entry name" value="Chondroitin AC/alginate lyase"/>
    <property type="match status" value="1"/>
</dbReference>
<feature type="non-terminal residue" evidence="4">
    <location>
        <position position="1"/>
    </location>
</feature>
<keyword evidence="5" id="KW-1185">Reference proteome</keyword>
<protein>
    <recommendedName>
        <fullName evidence="3">Alginate lyase domain-containing protein</fullName>
    </recommendedName>
</protein>
<feature type="domain" description="Alginate lyase" evidence="3">
    <location>
        <begin position="1"/>
        <end position="159"/>
    </location>
</feature>
<dbReference type="OrthoDB" id="63533at2759"/>
<dbReference type="GO" id="GO:0016829">
    <property type="term" value="F:lyase activity"/>
    <property type="evidence" value="ECO:0007669"/>
    <property type="project" value="UniProtKB-KW"/>
</dbReference>
<reference evidence="4 5" key="1">
    <citation type="submission" date="2011-02" db="EMBL/GenBank/DDBJ databases">
        <title>The Genome Sequence of Sphaeroforma arctica JP610.</title>
        <authorList>
            <consortium name="The Broad Institute Genome Sequencing Platform"/>
            <person name="Russ C."/>
            <person name="Cuomo C."/>
            <person name="Young S.K."/>
            <person name="Zeng Q."/>
            <person name="Gargeya S."/>
            <person name="Alvarado L."/>
            <person name="Berlin A."/>
            <person name="Chapman S.B."/>
            <person name="Chen Z."/>
            <person name="Freedman E."/>
            <person name="Gellesch M."/>
            <person name="Goldberg J."/>
            <person name="Griggs A."/>
            <person name="Gujja S."/>
            <person name="Heilman E."/>
            <person name="Heiman D."/>
            <person name="Howarth C."/>
            <person name="Mehta T."/>
            <person name="Neiman D."/>
            <person name="Pearson M."/>
            <person name="Roberts A."/>
            <person name="Saif S."/>
            <person name="Shea T."/>
            <person name="Shenoy N."/>
            <person name="Sisk P."/>
            <person name="Stolte C."/>
            <person name="Sykes S."/>
            <person name="White J."/>
            <person name="Yandava C."/>
            <person name="Burger G."/>
            <person name="Gray M.W."/>
            <person name="Holland P.W.H."/>
            <person name="King N."/>
            <person name="Lang F.B.F."/>
            <person name="Roger A.J."/>
            <person name="Ruiz-Trillo I."/>
            <person name="Haas B."/>
            <person name="Nusbaum C."/>
            <person name="Birren B."/>
        </authorList>
    </citation>
    <scope>NUCLEOTIDE SEQUENCE [LARGE SCALE GENOMIC DNA]</scope>
    <source>
        <strain evidence="4 5">JP610</strain>
    </source>
</reference>
<accession>A0A0L0FCS0</accession>
<proteinExistence type="predicted"/>
<keyword evidence="1" id="KW-0732">Signal</keyword>
<dbReference type="AlphaFoldDB" id="A0A0L0FCS0"/>
<dbReference type="EMBL" id="KQ244582">
    <property type="protein sequence ID" value="KNC74266.1"/>
    <property type="molecule type" value="Genomic_DNA"/>
</dbReference>
<evidence type="ECO:0000313" key="5">
    <source>
        <dbReference type="Proteomes" id="UP000054560"/>
    </source>
</evidence>
<dbReference type="InterPro" id="IPR008929">
    <property type="entry name" value="Chondroitin_lyas"/>
</dbReference>
<evidence type="ECO:0000256" key="1">
    <source>
        <dbReference type="ARBA" id="ARBA00022729"/>
    </source>
</evidence>
<evidence type="ECO:0000313" key="4">
    <source>
        <dbReference type="EMBL" id="KNC74266.1"/>
    </source>
</evidence>
<dbReference type="GeneID" id="25913686"/>
<dbReference type="InterPro" id="IPR008397">
    <property type="entry name" value="Alginate_lyase_dom"/>
</dbReference>
<evidence type="ECO:0000256" key="2">
    <source>
        <dbReference type="ARBA" id="ARBA00023239"/>
    </source>
</evidence>
<dbReference type="SUPFAM" id="SSF48230">
    <property type="entry name" value="Chondroitin AC/alginate lyase"/>
    <property type="match status" value="1"/>
</dbReference>
<gene>
    <name evidence="4" type="ORF">SARC_13182</name>
</gene>
<organism evidence="4 5">
    <name type="scientific">Sphaeroforma arctica JP610</name>
    <dbReference type="NCBI Taxonomy" id="667725"/>
    <lineage>
        <taxon>Eukaryota</taxon>
        <taxon>Ichthyosporea</taxon>
        <taxon>Ichthyophonida</taxon>
        <taxon>Sphaeroforma</taxon>
    </lineage>
</organism>
<name>A0A0L0FCS0_9EUKA</name>
<dbReference type="Pfam" id="PF05426">
    <property type="entry name" value="Alginate_lyase"/>
    <property type="match status" value="1"/>
</dbReference>
<evidence type="ECO:0000259" key="3">
    <source>
        <dbReference type="Pfam" id="PF05426"/>
    </source>
</evidence>
<dbReference type="STRING" id="667725.A0A0L0FCS0"/>
<sequence length="160" mass="18563">YGEKAAENIRVWFINPETRMNPNMRYAQIQRGSNGDVGASFGVIETRDLFYLLDMVRILHKANILTTEEIDTLKQWLRKFSQYLLSSNQGRLEYSAVNNHGTFFDVQLASIAAFLDDEVMFVKHSAVARSRMHTQFAPDGRLPHEMERPTQLHYMMFGLM</sequence>
<keyword evidence="2" id="KW-0456">Lyase</keyword>
<dbReference type="Proteomes" id="UP000054560">
    <property type="component" value="Unassembled WGS sequence"/>
</dbReference>
<feature type="non-terminal residue" evidence="4">
    <location>
        <position position="160"/>
    </location>
</feature>
<dbReference type="RefSeq" id="XP_014148168.1">
    <property type="nucleotide sequence ID" value="XM_014292693.1"/>
</dbReference>